<dbReference type="SUPFAM" id="SSF81321">
    <property type="entry name" value="Family A G protein-coupled receptor-like"/>
    <property type="match status" value="1"/>
</dbReference>
<organism evidence="13 14">
    <name type="scientific">Scylla paramamosain</name>
    <name type="common">Mud crab</name>
    <dbReference type="NCBI Taxonomy" id="85552"/>
    <lineage>
        <taxon>Eukaryota</taxon>
        <taxon>Metazoa</taxon>
        <taxon>Ecdysozoa</taxon>
        <taxon>Arthropoda</taxon>
        <taxon>Crustacea</taxon>
        <taxon>Multicrustacea</taxon>
        <taxon>Malacostraca</taxon>
        <taxon>Eumalacostraca</taxon>
        <taxon>Eucarida</taxon>
        <taxon>Decapoda</taxon>
        <taxon>Pleocyemata</taxon>
        <taxon>Brachyura</taxon>
        <taxon>Eubrachyura</taxon>
        <taxon>Portunoidea</taxon>
        <taxon>Portunidae</taxon>
        <taxon>Portuninae</taxon>
        <taxon>Scylla</taxon>
    </lineage>
</organism>
<dbReference type="PANTHER" id="PTHR24228">
    <property type="entry name" value="B2 BRADYKININ RECEPTOR/ANGIOTENSIN II RECEPTOR"/>
    <property type="match status" value="1"/>
</dbReference>
<dbReference type="Proteomes" id="UP001487740">
    <property type="component" value="Unassembled WGS sequence"/>
</dbReference>
<dbReference type="Pfam" id="PF00001">
    <property type="entry name" value="7tm_1"/>
    <property type="match status" value="1"/>
</dbReference>
<evidence type="ECO:0000256" key="8">
    <source>
        <dbReference type="ARBA" id="ARBA00023170"/>
    </source>
</evidence>
<feature type="domain" description="G-protein coupled receptors family 1 profile" evidence="12">
    <location>
        <begin position="117"/>
        <end position="447"/>
    </location>
</feature>
<dbReference type="AlphaFoldDB" id="A0AAW0T302"/>
<evidence type="ECO:0000256" key="9">
    <source>
        <dbReference type="ARBA" id="ARBA00023224"/>
    </source>
</evidence>
<evidence type="ECO:0000256" key="7">
    <source>
        <dbReference type="ARBA" id="ARBA00023136"/>
    </source>
</evidence>
<sequence length="614" mass="68629">MGLIPLISGTRVTASDMNLREQNKATGEVGMMENFLSTDDGLSHLTHLTTLLTETSTSSFTSVLPDSSYTDPDPEANFSISDMSIDQKVNGTQKYPADMLGFTAACAFIIAILGTFGNLLTIIALPMAKNLRTTATAFVVNLAVVELLFCVLILPMSGAQYLYLQRHLQGSLLTDTHCIFFVCVRYTLTQVELQTILAIALTRALAVSVPRFYQAMNRPTVIGVYIGAIWVYSFSTRMPAAVGVMGQYMYNANTMECDLGNANKVARLVYLVVDAFIPVMLIFILYFFVFIMVVRRAVVRQRKFSTNFPPPPSQIKMSSNRVARASKRSRAAVAPPTASTTSTSSTTVPQQRKGSSSSLKNLKKMVSETNLRARFTRQSSNMSQRLTSTRRDMRVARTIFIIFLLVLVCSVPVAVVHAIDPAVGRPVRFLLVHILYWFQYCLNMVVYVLMNRQYRDAYVDCLARVFPRFKRHRGLRFFWEKASISSRPQPNPTSKANPADSSASEVDQTVTGIPVAASRPPLTAIPEGHSSSAANDSVFSEPQQKTPEEPFINEYKEEENNYEDDSDREDEKEKEDVDEEKGEDEEEKHSLMNTEHWVTRNGDTVSDPDFESKV</sequence>
<feature type="transmembrane region" description="Helical" evidence="11">
    <location>
        <begin position="225"/>
        <end position="248"/>
    </location>
</feature>
<keyword evidence="6" id="KW-0297">G-protein coupled receptor</keyword>
<protein>
    <recommendedName>
        <fullName evidence="12">G-protein coupled receptors family 1 profile domain-containing protein</fullName>
    </recommendedName>
</protein>
<name>A0AAW0T302_SCYPA</name>
<evidence type="ECO:0000256" key="10">
    <source>
        <dbReference type="SAM" id="MobiDB-lite"/>
    </source>
</evidence>
<dbReference type="PRINTS" id="PR00237">
    <property type="entry name" value="GPCRRHODOPSN"/>
</dbReference>
<comment type="subcellular location">
    <subcellularLocation>
        <location evidence="1">Cell membrane</location>
        <topology evidence="1">Multi-pass membrane protein</topology>
    </subcellularLocation>
</comment>
<dbReference type="PANTHER" id="PTHR24228:SF74">
    <property type="entry name" value="G-PROTEIN COUPLED RECEPTORS FAMILY 1 PROFILE DOMAIN-CONTAINING PROTEIN"/>
    <property type="match status" value="1"/>
</dbReference>
<comment type="similarity">
    <text evidence="2">Belongs to the G-protein coupled receptor 1 family.</text>
</comment>
<evidence type="ECO:0000256" key="4">
    <source>
        <dbReference type="ARBA" id="ARBA00022692"/>
    </source>
</evidence>
<keyword evidence="3" id="KW-1003">Cell membrane</keyword>
<evidence type="ECO:0000256" key="2">
    <source>
        <dbReference type="ARBA" id="ARBA00010663"/>
    </source>
</evidence>
<keyword evidence="8" id="KW-0675">Receptor</keyword>
<dbReference type="PROSITE" id="PS50262">
    <property type="entry name" value="G_PROTEIN_RECEP_F1_2"/>
    <property type="match status" value="1"/>
</dbReference>
<accession>A0AAW0T302</accession>
<evidence type="ECO:0000256" key="1">
    <source>
        <dbReference type="ARBA" id="ARBA00004651"/>
    </source>
</evidence>
<keyword evidence="7 11" id="KW-0472">Membrane</keyword>
<feature type="compositionally biased region" description="Low complexity" evidence="10">
    <location>
        <begin position="331"/>
        <end position="360"/>
    </location>
</feature>
<feature type="transmembrane region" description="Helical" evidence="11">
    <location>
        <begin position="137"/>
        <end position="163"/>
    </location>
</feature>
<keyword evidence="9" id="KW-0807">Transducer</keyword>
<evidence type="ECO:0000256" key="5">
    <source>
        <dbReference type="ARBA" id="ARBA00022989"/>
    </source>
</evidence>
<feature type="transmembrane region" description="Helical" evidence="11">
    <location>
        <begin position="395"/>
        <end position="419"/>
    </location>
</feature>
<dbReference type="Gene3D" id="1.20.1070.10">
    <property type="entry name" value="Rhodopsin 7-helix transmembrane proteins"/>
    <property type="match status" value="1"/>
</dbReference>
<dbReference type="SMART" id="SM01381">
    <property type="entry name" value="7TM_GPCR_Srsx"/>
    <property type="match status" value="1"/>
</dbReference>
<dbReference type="InterPro" id="IPR017452">
    <property type="entry name" value="GPCR_Rhodpsn_7TM"/>
</dbReference>
<proteinExistence type="inferred from homology"/>
<evidence type="ECO:0000256" key="11">
    <source>
        <dbReference type="SAM" id="Phobius"/>
    </source>
</evidence>
<evidence type="ECO:0000256" key="6">
    <source>
        <dbReference type="ARBA" id="ARBA00023040"/>
    </source>
</evidence>
<comment type="caution">
    <text evidence="13">The sequence shown here is derived from an EMBL/GenBank/DDBJ whole genome shotgun (WGS) entry which is preliminary data.</text>
</comment>
<evidence type="ECO:0000313" key="13">
    <source>
        <dbReference type="EMBL" id="KAK8381925.1"/>
    </source>
</evidence>
<keyword evidence="14" id="KW-1185">Reference proteome</keyword>
<dbReference type="EMBL" id="JARAKH010000039">
    <property type="protein sequence ID" value="KAK8381925.1"/>
    <property type="molecule type" value="Genomic_DNA"/>
</dbReference>
<feature type="transmembrane region" description="Helical" evidence="11">
    <location>
        <begin position="99"/>
        <end position="125"/>
    </location>
</feature>
<dbReference type="GO" id="GO:0004930">
    <property type="term" value="F:G protein-coupled receptor activity"/>
    <property type="evidence" value="ECO:0007669"/>
    <property type="project" value="UniProtKB-KW"/>
</dbReference>
<dbReference type="InterPro" id="IPR000276">
    <property type="entry name" value="GPCR_Rhodpsn"/>
</dbReference>
<evidence type="ECO:0000256" key="3">
    <source>
        <dbReference type="ARBA" id="ARBA00022475"/>
    </source>
</evidence>
<feature type="transmembrane region" description="Helical" evidence="11">
    <location>
        <begin position="431"/>
        <end position="450"/>
    </location>
</feature>
<feature type="compositionally biased region" description="Polar residues" evidence="10">
    <location>
        <begin position="529"/>
        <end position="545"/>
    </location>
</feature>
<reference evidence="13 14" key="1">
    <citation type="submission" date="2023-03" db="EMBL/GenBank/DDBJ databases">
        <title>High-quality genome of Scylla paramamosain provides insights in environmental adaptation.</title>
        <authorList>
            <person name="Zhang L."/>
        </authorList>
    </citation>
    <scope>NUCLEOTIDE SEQUENCE [LARGE SCALE GENOMIC DNA]</scope>
    <source>
        <strain evidence="13">LZ_2023a</strain>
        <tissue evidence="13">Muscle</tissue>
    </source>
</reference>
<keyword evidence="5 11" id="KW-1133">Transmembrane helix</keyword>
<dbReference type="GO" id="GO:0005886">
    <property type="term" value="C:plasma membrane"/>
    <property type="evidence" value="ECO:0007669"/>
    <property type="project" value="UniProtKB-SubCell"/>
</dbReference>
<feature type="transmembrane region" description="Helical" evidence="11">
    <location>
        <begin position="268"/>
        <end position="294"/>
    </location>
</feature>
<gene>
    <name evidence="13" type="ORF">O3P69_015143</name>
</gene>
<keyword evidence="4 11" id="KW-0812">Transmembrane</keyword>
<feature type="region of interest" description="Disordered" evidence="10">
    <location>
        <begin position="326"/>
        <end position="360"/>
    </location>
</feature>
<feature type="compositionally biased region" description="Polar residues" evidence="10">
    <location>
        <begin position="485"/>
        <end position="511"/>
    </location>
</feature>
<evidence type="ECO:0000259" key="12">
    <source>
        <dbReference type="PROSITE" id="PS50262"/>
    </source>
</evidence>
<feature type="compositionally biased region" description="Acidic residues" evidence="10">
    <location>
        <begin position="576"/>
        <end position="586"/>
    </location>
</feature>
<feature type="region of interest" description="Disordered" evidence="10">
    <location>
        <begin position="485"/>
        <end position="614"/>
    </location>
</feature>
<evidence type="ECO:0000313" key="14">
    <source>
        <dbReference type="Proteomes" id="UP001487740"/>
    </source>
</evidence>